<dbReference type="InterPro" id="IPR001304">
    <property type="entry name" value="C-type_lectin-like"/>
</dbReference>
<organism evidence="4 5">
    <name type="scientific">Parambassis ranga</name>
    <name type="common">Indian glassy fish</name>
    <dbReference type="NCBI Taxonomy" id="210632"/>
    <lineage>
        <taxon>Eukaryota</taxon>
        <taxon>Metazoa</taxon>
        <taxon>Chordata</taxon>
        <taxon>Craniata</taxon>
        <taxon>Vertebrata</taxon>
        <taxon>Euteleostomi</taxon>
        <taxon>Actinopterygii</taxon>
        <taxon>Neopterygii</taxon>
        <taxon>Teleostei</taxon>
        <taxon>Neoteleostei</taxon>
        <taxon>Acanthomorphata</taxon>
        <taxon>Ovalentaria</taxon>
        <taxon>Ambassidae</taxon>
        <taxon>Parambassis</taxon>
    </lineage>
</organism>
<dbReference type="SMART" id="SM00034">
    <property type="entry name" value="CLECT"/>
    <property type="match status" value="2"/>
</dbReference>
<feature type="signal peptide" evidence="2">
    <location>
        <begin position="1"/>
        <end position="19"/>
    </location>
</feature>
<dbReference type="Pfam" id="PF00059">
    <property type="entry name" value="Lectin_C"/>
    <property type="match status" value="2"/>
</dbReference>
<feature type="domain" description="C-type lectin" evidence="3">
    <location>
        <begin position="15"/>
        <end position="123"/>
    </location>
</feature>
<dbReference type="RefSeq" id="XP_028268020.1">
    <property type="nucleotide sequence ID" value="XM_028412219.1"/>
</dbReference>
<dbReference type="InterPro" id="IPR016186">
    <property type="entry name" value="C-type_lectin-like/link_sf"/>
</dbReference>
<feature type="domain" description="C-type lectin" evidence="3">
    <location>
        <begin position="118"/>
        <end position="236"/>
    </location>
</feature>
<keyword evidence="2" id="KW-0732">Signal</keyword>
<dbReference type="CDD" id="cd00037">
    <property type="entry name" value="CLECT"/>
    <property type="match status" value="1"/>
</dbReference>
<dbReference type="PROSITE" id="PS00615">
    <property type="entry name" value="C_TYPE_LECTIN_1"/>
    <property type="match status" value="1"/>
</dbReference>
<dbReference type="InParanoid" id="A0A6P7IID5"/>
<dbReference type="InterPro" id="IPR016187">
    <property type="entry name" value="CTDL_fold"/>
</dbReference>
<feature type="chain" id="PRO_5028070517" evidence="2">
    <location>
        <begin position="20"/>
        <end position="243"/>
    </location>
</feature>
<dbReference type="PANTHER" id="PTHR45784:SF8">
    <property type="entry name" value="C-TYPE MANNOSE RECEPTOR 2-RELATED"/>
    <property type="match status" value="1"/>
</dbReference>
<protein>
    <submittedName>
        <fullName evidence="5">P-selectin-like</fullName>
    </submittedName>
</protein>
<reference evidence="5" key="1">
    <citation type="submission" date="2025-08" db="UniProtKB">
        <authorList>
            <consortium name="RefSeq"/>
        </authorList>
    </citation>
    <scope>IDENTIFICATION</scope>
</reference>
<evidence type="ECO:0000313" key="5">
    <source>
        <dbReference type="RefSeq" id="XP_028268020.1"/>
    </source>
</evidence>
<evidence type="ECO:0000313" key="4">
    <source>
        <dbReference type="Proteomes" id="UP000515145"/>
    </source>
</evidence>
<dbReference type="PANTHER" id="PTHR45784">
    <property type="entry name" value="C-TYPE LECTIN DOMAIN FAMILY 20 MEMBER A-RELATED"/>
    <property type="match status" value="1"/>
</dbReference>
<evidence type="ECO:0000256" key="2">
    <source>
        <dbReference type="SAM" id="SignalP"/>
    </source>
</evidence>
<dbReference type="PROSITE" id="PS50041">
    <property type="entry name" value="C_TYPE_LECTIN_2"/>
    <property type="match status" value="2"/>
</dbReference>
<sequence length="243" mass="28470">MMRNIILLLLFVQLFNLRAINITRYSRTFSWKQAQAYCREKHTDLVTIRNDKERQQINDVDGWIGLYRENNTSPWKWSRGDQVATYIIWNENEPQDNEHCVFKWQRSKWINDACVNGHTFICYDDELLLVKENKTWEEALHHCRSLEGNHLCDLATLITANDHARAQKQAQQATTDEVWTGLRYLAGQWVWVGGEQVNYKDIEICPTNNLCGVVKKNGSNLFGTRDCKEKRNFFCHLGITTLG</sequence>
<accession>A0A6P7IID5</accession>
<dbReference type="Proteomes" id="UP000515145">
    <property type="component" value="Chromosome 8"/>
</dbReference>
<dbReference type="OrthoDB" id="547680at2759"/>
<dbReference type="Gene3D" id="3.10.100.10">
    <property type="entry name" value="Mannose-Binding Protein A, subunit A"/>
    <property type="match status" value="2"/>
</dbReference>
<evidence type="ECO:0000259" key="3">
    <source>
        <dbReference type="PROSITE" id="PS50041"/>
    </source>
</evidence>
<keyword evidence="1" id="KW-1015">Disulfide bond</keyword>
<dbReference type="SUPFAM" id="SSF56436">
    <property type="entry name" value="C-type lectin-like"/>
    <property type="match status" value="2"/>
</dbReference>
<dbReference type="GeneID" id="114440000"/>
<dbReference type="FunCoup" id="A0A6P7IID5">
    <property type="interactions" value="106"/>
</dbReference>
<proteinExistence type="predicted"/>
<dbReference type="InterPro" id="IPR018378">
    <property type="entry name" value="C-type_lectin_CS"/>
</dbReference>
<keyword evidence="4" id="KW-1185">Reference proteome</keyword>
<gene>
    <name evidence="5" type="primary">LOC114440000</name>
</gene>
<name>A0A6P7IID5_9TELE</name>
<evidence type="ECO:0000256" key="1">
    <source>
        <dbReference type="ARBA" id="ARBA00023157"/>
    </source>
</evidence>
<dbReference type="AlphaFoldDB" id="A0A6P7IID5"/>